<feature type="domain" description="CarD-like/TRCF RNAP-interacting" evidence="1">
    <location>
        <begin position="1"/>
        <end position="111"/>
    </location>
</feature>
<evidence type="ECO:0000313" key="3">
    <source>
        <dbReference type="Proteomes" id="UP000440004"/>
    </source>
</evidence>
<dbReference type="Pfam" id="PF02559">
    <property type="entry name" value="CarD_TRCF_RID"/>
    <property type="match status" value="1"/>
</dbReference>
<dbReference type="InterPro" id="IPR048792">
    <property type="entry name" value="CarD_C"/>
</dbReference>
<dbReference type="PANTHER" id="PTHR38447">
    <property type="entry name" value="TRANSCRIPTION FACTOR YDEB-RELATED"/>
    <property type="match status" value="1"/>
</dbReference>
<sequence>MFVIGDKIVYPMHGAGIIEDIEEKKILGDTASYYVLKLPIGNMKLMIPVNNYKELGLRDIVDEKTIDEVVEILKKGQDEEEINWNKRYRKNMEKIKTGDIGLVAGVVRNLYLLDEEKGLSTGEKKMLNNAKQILVSEFVLVKNIDKEEAEEFILKNIK</sequence>
<dbReference type="Proteomes" id="UP000440004">
    <property type="component" value="Unassembled WGS sequence"/>
</dbReference>
<accession>A0A6A7KCR9</accession>
<dbReference type="Gene3D" id="2.40.10.170">
    <property type="match status" value="1"/>
</dbReference>
<name>A0A6A7KCR9_9FIRM</name>
<dbReference type="SUPFAM" id="SSF141259">
    <property type="entry name" value="CarD-like"/>
    <property type="match status" value="1"/>
</dbReference>
<dbReference type="AlphaFoldDB" id="A0A6A7KCR9"/>
<dbReference type="SMART" id="SM01058">
    <property type="entry name" value="CarD_TRCF"/>
    <property type="match status" value="1"/>
</dbReference>
<evidence type="ECO:0000313" key="2">
    <source>
        <dbReference type="EMBL" id="MPW27318.1"/>
    </source>
</evidence>
<gene>
    <name evidence="2" type="ORF">GC105_16250</name>
</gene>
<dbReference type="Gene3D" id="1.20.58.1290">
    <property type="entry name" value="CarD-like, C-terminal domain"/>
    <property type="match status" value="1"/>
</dbReference>
<reference evidence="2 3" key="1">
    <citation type="submission" date="2019-10" db="EMBL/GenBank/DDBJ databases">
        <title>Alkalibaculum tamaniensis sp.nov., a new alkaliphilic acetogen, isolated on methoxylated aromatics from a mud volcano.</title>
        <authorList>
            <person name="Khomyakova M.A."/>
            <person name="Merkel A.Y."/>
            <person name="Bonch-Osmolovskaya E.A."/>
            <person name="Slobodkin A.I."/>
        </authorList>
    </citation>
    <scope>NUCLEOTIDE SEQUENCE [LARGE SCALE GENOMIC DNA]</scope>
    <source>
        <strain evidence="2 3">M08DMB</strain>
    </source>
</reference>
<dbReference type="InterPro" id="IPR042215">
    <property type="entry name" value="CarD-like_C"/>
</dbReference>
<dbReference type="EMBL" id="WHNX01000059">
    <property type="protein sequence ID" value="MPW27318.1"/>
    <property type="molecule type" value="Genomic_DNA"/>
</dbReference>
<keyword evidence="3" id="KW-1185">Reference proteome</keyword>
<dbReference type="GO" id="GO:0009303">
    <property type="term" value="P:rRNA transcription"/>
    <property type="evidence" value="ECO:0007669"/>
    <property type="project" value="TreeGrafter"/>
</dbReference>
<evidence type="ECO:0000259" key="1">
    <source>
        <dbReference type="SMART" id="SM01058"/>
    </source>
</evidence>
<dbReference type="Pfam" id="PF21095">
    <property type="entry name" value="CarD_C"/>
    <property type="match status" value="1"/>
</dbReference>
<dbReference type="RefSeq" id="WP_152806935.1">
    <property type="nucleotide sequence ID" value="NZ_WHNX01000059.1"/>
</dbReference>
<dbReference type="InterPro" id="IPR036101">
    <property type="entry name" value="CarD-like/TRCF_RID_sf"/>
</dbReference>
<dbReference type="InterPro" id="IPR003711">
    <property type="entry name" value="CarD-like/TRCF_RID"/>
</dbReference>
<dbReference type="InterPro" id="IPR052531">
    <property type="entry name" value="CarD-like_regulator"/>
</dbReference>
<organism evidence="2 3">
    <name type="scientific">Alkalibaculum sporogenes</name>
    <dbReference type="NCBI Taxonomy" id="2655001"/>
    <lineage>
        <taxon>Bacteria</taxon>
        <taxon>Bacillati</taxon>
        <taxon>Bacillota</taxon>
        <taxon>Clostridia</taxon>
        <taxon>Eubacteriales</taxon>
        <taxon>Eubacteriaceae</taxon>
        <taxon>Alkalibaculum</taxon>
    </lineage>
</organism>
<dbReference type="PANTHER" id="PTHR38447:SF1">
    <property type="entry name" value="RNA POLYMERASE-BINDING TRANSCRIPTION FACTOR CARD"/>
    <property type="match status" value="1"/>
</dbReference>
<comment type="caution">
    <text evidence="2">The sequence shown here is derived from an EMBL/GenBank/DDBJ whole genome shotgun (WGS) entry which is preliminary data.</text>
</comment>
<proteinExistence type="predicted"/>
<protein>
    <submittedName>
        <fullName evidence="2">CarD family transcriptional regulator</fullName>
    </submittedName>
</protein>